<feature type="compositionally biased region" description="Basic and acidic residues" evidence="1">
    <location>
        <begin position="264"/>
        <end position="302"/>
    </location>
</feature>
<dbReference type="PANTHER" id="PTHR14431">
    <property type="entry name" value="HCLS1-BINDING PROTEIN 3"/>
    <property type="match status" value="1"/>
</dbReference>
<organism evidence="3 4">
    <name type="scientific">Tegillarca granosa</name>
    <name type="common">Malaysian cockle</name>
    <name type="synonym">Anadara granosa</name>
    <dbReference type="NCBI Taxonomy" id="220873"/>
    <lineage>
        <taxon>Eukaryota</taxon>
        <taxon>Metazoa</taxon>
        <taxon>Spiralia</taxon>
        <taxon>Lophotrochozoa</taxon>
        <taxon>Mollusca</taxon>
        <taxon>Bivalvia</taxon>
        <taxon>Autobranchia</taxon>
        <taxon>Pteriomorphia</taxon>
        <taxon>Arcoida</taxon>
        <taxon>Arcoidea</taxon>
        <taxon>Arcidae</taxon>
        <taxon>Tegillarca</taxon>
    </lineage>
</organism>
<dbReference type="InterPro" id="IPR036871">
    <property type="entry name" value="PX_dom_sf"/>
</dbReference>
<name>A0ABQ9EV08_TEGGR</name>
<feature type="region of interest" description="Disordered" evidence="1">
    <location>
        <begin position="197"/>
        <end position="314"/>
    </location>
</feature>
<accession>A0ABQ9EV08</accession>
<feature type="compositionally biased region" description="Polar residues" evidence="1">
    <location>
        <begin position="121"/>
        <end position="133"/>
    </location>
</feature>
<protein>
    <recommendedName>
        <fullName evidence="2">PX domain-containing protein</fullName>
    </recommendedName>
</protein>
<dbReference type="InterPro" id="IPR001683">
    <property type="entry name" value="PX_dom"/>
</dbReference>
<dbReference type="Proteomes" id="UP001217089">
    <property type="component" value="Unassembled WGS sequence"/>
</dbReference>
<dbReference type="PANTHER" id="PTHR14431:SF1">
    <property type="entry name" value="HCLS1-BINDING PROTEIN 3"/>
    <property type="match status" value="1"/>
</dbReference>
<dbReference type="PROSITE" id="PS50195">
    <property type="entry name" value="PX"/>
    <property type="match status" value="1"/>
</dbReference>
<dbReference type="Gene3D" id="3.30.1520.10">
    <property type="entry name" value="Phox-like domain"/>
    <property type="match status" value="1"/>
</dbReference>
<evidence type="ECO:0000313" key="3">
    <source>
        <dbReference type="EMBL" id="KAJ8307787.1"/>
    </source>
</evidence>
<evidence type="ECO:0000256" key="1">
    <source>
        <dbReference type="SAM" id="MobiDB-lite"/>
    </source>
</evidence>
<reference evidence="3 4" key="1">
    <citation type="submission" date="2022-12" db="EMBL/GenBank/DDBJ databases">
        <title>Chromosome-level genome of Tegillarca granosa.</title>
        <authorList>
            <person name="Kim J."/>
        </authorList>
    </citation>
    <scope>NUCLEOTIDE SEQUENCE [LARGE SCALE GENOMIC DNA]</scope>
    <source>
        <strain evidence="3">Teg-2019</strain>
        <tissue evidence="3">Adductor muscle</tissue>
    </source>
</reference>
<dbReference type="EMBL" id="JARBDR010000717">
    <property type="protein sequence ID" value="KAJ8307787.1"/>
    <property type="molecule type" value="Genomic_DNA"/>
</dbReference>
<gene>
    <name evidence="3" type="ORF">KUTeg_014661</name>
</gene>
<feature type="domain" description="PX" evidence="2">
    <location>
        <begin position="1"/>
        <end position="110"/>
    </location>
</feature>
<dbReference type="InterPro" id="IPR039701">
    <property type="entry name" value="HS1BP3"/>
</dbReference>
<sequence>MIYNNYKSKMNSATVTIRELKNKDTGIDITVPTLKEIKGLLQSTFEFHLDEKYAATVLPMLPKKALIVNDVTARERRVALDRFMIFLSSTPKLCTSSILLEFLGVNAIKAGKFRKDENVMENVSGSKDNTSTDIDTEENKEPEPRDVTEESTSTQSLRDKTKLFEDQDFGGGINDTEEDLFLVPGAEDVGEKKQTFLFEDKDEEDDLLNNERPKPAPRVKPTIPQKPHEDSDMEVKGDNLQDDGDASEPNEAVKPKPAPRQKPKVPDRPKPKVIDKPKPKLPDKPKPEISEKPKLGLEKSSNKENVSSVDNLDTDDIMKYIQQNTSQNDDDDLDLFS</sequence>
<feature type="region of interest" description="Disordered" evidence="1">
    <location>
        <begin position="121"/>
        <end position="178"/>
    </location>
</feature>
<evidence type="ECO:0000259" key="2">
    <source>
        <dbReference type="PROSITE" id="PS50195"/>
    </source>
</evidence>
<comment type="caution">
    <text evidence="3">The sequence shown here is derived from an EMBL/GenBank/DDBJ whole genome shotgun (WGS) entry which is preliminary data.</text>
</comment>
<feature type="compositionally biased region" description="Basic and acidic residues" evidence="1">
    <location>
        <begin position="226"/>
        <end position="239"/>
    </location>
</feature>
<feature type="compositionally biased region" description="Basic and acidic residues" evidence="1">
    <location>
        <begin position="137"/>
        <end position="148"/>
    </location>
</feature>
<proteinExistence type="predicted"/>
<evidence type="ECO:0000313" key="4">
    <source>
        <dbReference type="Proteomes" id="UP001217089"/>
    </source>
</evidence>
<dbReference type="Pfam" id="PF00787">
    <property type="entry name" value="PX"/>
    <property type="match status" value="1"/>
</dbReference>
<dbReference type="SUPFAM" id="SSF64268">
    <property type="entry name" value="PX domain"/>
    <property type="match status" value="1"/>
</dbReference>
<keyword evidence="4" id="KW-1185">Reference proteome</keyword>